<protein>
    <submittedName>
        <fullName evidence="1">Uncharacterized protein</fullName>
    </submittedName>
</protein>
<dbReference type="Proteomes" id="UP000238479">
    <property type="component" value="Chromosome 2"/>
</dbReference>
<reference evidence="1 2" key="1">
    <citation type="journal article" date="2018" name="Nat. Genet.">
        <title>The Rosa genome provides new insights in the design of modern roses.</title>
        <authorList>
            <person name="Bendahmane M."/>
        </authorList>
    </citation>
    <scope>NUCLEOTIDE SEQUENCE [LARGE SCALE GENOMIC DNA]</scope>
    <source>
        <strain evidence="2">cv. Old Blush</strain>
    </source>
</reference>
<dbReference type="PANTHER" id="PTHR47383">
    <property type="entry name" value="OS03G0659800 PROTEIN"/>
    <property type="match status" value="1"/>
</dbReference>
<dbReference type="AlphaFoldDB" id="A0A2P6RM17"/>
<organism evidence="1 2">
    <name type="scientific">Rosa chinensis</name>
    <name type="common">China rose</name>
    <dbReference type="NCBI Taxonomy" id="74649"/>
    <lineage>
        <taxon>Eukaryota</taxon>
        <taxon>Viridiplantae</taxon>
        <taxon>Streptophyta</taxon>
        <taxon>Embryophyta</taxon>
        <taxon>Tracheophyta</taxon>
        <taxon>Spermatophyta</taxon>
        <taxon>Magnoliopsida</taxon>
        <taxon>eudicotyledons</taxon>
        <taxon>Gunneridae</taxon>
        <taxon>Pentapetalae</taxon>
        <taxon>rosids</taxon>
        <taxon>fabids</taxon>
        <taxon>Rosales</taxon>
        <taxon>Rosaceae</taxon>
        <taxon>Rosoideae</taxon>
        <taxon>Rosoideae incertae sedis</taxon>
        <taxon>Rosa</taxon>
    </lineage>
</organism>
<sequence>MVVIPSDPYEQLDLARKITSMVMAARVSNLEAEVGRLRQRLSEKDRVIFYLAAPSC</sequence>
<dbReference type="InterPro" id="IPR058936">
    <property type="entry name" value="At4g15545-like"/>
</dbReference>
<accession>A0A2P6RM17</accession>
<dbReference type="Gramene" id="PRQ47465">
    <property type="protein sequence ID" value="PRQ47465"/>
    <property type="gene ID" value="RchiOBHm_Chr2g0099961"/>
</dbReference>
<comment type="caution">
    <text evidence="1">The sequence shown here is derived from an EMBL/GenBank/DDBJ whole genome shotgun (WGS) entry which is preliminary data.</text>
</comment>
<evidence type="ECO:0000313" key="2">
    <source>
        <dbReference type="Proteomes" id="UP000238479"/>
    </source>
</evidence>
<gene>
    <name evidence="1" type="ORF">RchiOBHm_Chr2g0099961</name>
</gene>
<dbReference type="EMBL" id="PDCK01000040">
    <property type="protein sequence ID" value="PRQ47465.1"/>
    <property type="molecule type" value="Genomic_DNA"/>
</dbReference>
<name>A0A2P6RM17_ROSCH</name>
<keyword evidence="2" id="KW-1185">Reference proteome</keyword>
<evidence type="ECO:0000313" key="1">
    <source>
        <dbReference type="EMBL" id="PRQ47465.1"/>
    </source>
</evidence>
<dbReference type="PANTHER" id="PTHR47383:SF8">
    <property type="entry name" value="OS01G0768300 PROTEIN"/>
    <property type="match status" value="1"/>
</dbReference>
<proteinExistence type="predicted"/>
<dbReference type="STRING" id="74649.A0A2P6RM17"/>